<feature type="disulfide bond" evidence="9">
    <location>
        <begin position="1403"/>
        <end position="1413"/>
    </location>
</feature>
<evidence type="ECO:0000256" key="8">
    <source>
        <dbReference type="ARBA" id="ARBA00023180"/>
    </source>
</evidence>
<dbReference type="eggNOG" id="KOG1225">
    <property type="taxonomic scope" value="Eukaryota"/>
</dbReference>
<dbReference type="Pfam" id="PF00754">
    <property type="entry name" value="F5_F8_type_C"/>
    <property type="match status" value="1"/>
</dbReference>
<dbReference type="HOGENOM" id="CLU_239013_0_0_1"/>
<keyword evidence="7 9" id="KW-1015">Disulfide bond</keyword>
<dbReference type="PROSITE" id="PS50022">
    <property type="entry name" value="FA58C_3"/>
    <property type="match status" value="1"/>
</dbReference>
<keyword evidence="8" id="KW-0325">Glycoprotein</keyword>
<dbReference type="SUPFAM" id="SSF51126">
    <property type="entry name" value="Pectin lyase-like"/>
    <property type="match status" value="4"/>
</dbReference>
<keyword evidence="3 10" id="KW-0732">Signal</keyword>
<dbReference type="InterPro" id="IPR036772">
    <property type="entry name" value="SRCR-like_dom_sf"/>
</dbReference>
<feature type="signal peptide" evidence="10">
    <location>
        <begin position="1"/>
        <end position="20"/>
    </location>
</feature>
<dbReference type="InterPro" id="IPR000421">
    <property type="entry name" value="FA58C"/>
</dbReference>
<evidence type="ECO:0000256" key="4">
    <source>
        <dbReference type="ARBA" id="ARBA00022737"/>
    </source>
</evidence>
<evidence type="ECO:0000256" key="9">
    <source>
        <dbReference type="PROSITE-ProRule" id="PRU00196"/>
    </source>
</evidence>
<comment type="caution">
    <text evidence="9">Lacks conserved residue(s) required for the propagation of feature annotation.</text>
</comment>
<dbReference type="InterPro" id="IPR008979">
    <property type="entry name" value="Galactose-bd-like_sf"/>
</dbReference>
<dbReference type="Pfam" id="PF00530">
    <property type="entry name" value="SRCR"/>
    <property type="match status" value="1"/>
</dbReference>
<reference evidence="13" key="2">
    <citation type="submission" date="2015-02" db="UniProtKB">
        <authorList>
            <consortium name="EnsemblMetazoa"/>
        </authorList>
    </citation>
    <scope>IDENTIFICATION</scope>
</reference>
<dbReference type="EMBL" id="JH430149">
    <property type="status" value="NOT_ANNOTATED_CDS"/>
    <property type="molecule type" value="Genomic_DNA"/>
</dbReference>
<dbReference type="Gene3D" id="2.60.120.260">
    <property type="entry name" value="Galactose-binding domain-like"/>
    <property type="match status" value="1"/>
</dbReference>
<evidence type="ECO:0008006" key="15">
    <source>
        <dbReference type="Google" id="ProtNLM"/>
    </source>
</evidence>
<evidence type="ECO:0000256" key="1">
    <source>
        <dbReference type="ARBA" id="ARBA00004167"/>
    </source>
</evidence>
<dbReference type="FunFam" id="3.10.250.10:FF:000016">
    <property type="entry name" value="Scavenger receptor cysteine-rich protein type 12"/>
    <property type="match status" value="1"/>
</dbReference>
<dbReference type="SUPFAM" id="SSF56487">
    <property type="entry name" value="SRCR-like"/>
    <property type="match status" value="1"/>
</dbReference>
<dbReference type="PANTHER" id="PTHR47653:SF1">
    <property type="entry name" value="DELETED IN MALIGNANT BRAIN TUMORS 1 PROTEIN"/>
    <property type="match status" value="1"/>
</dbReference>
<organism evidence="13 14">
    <name type="scientific">Strigamia maritima</name>
    <name type="common">European centipede</name>
    <name type="synonym">Geophilus maritimus</name>
    <dbReference type="NCBI Taxonomy" id="126957"/>
    <lineage>
        <taxon>Eukaryota</taxon>
        <taxon>Metazoa</taxon>
        <taxon>Ecdysozoa</taxon>
        <taxon>Arthropoda</taxon>
        <taxon>Myriapoda</taxon>
        <taxon>Chilopoda</taxon>
        <taxon>Pleurostigmophora</taxon>
        <taxon>Geophilomorpha</taxon>
        <taxon>Linotaeniidae</taxon>
        <taxon>Strigamia</taxon>
    </lineage>
</organism>
<evidence type="ECO:0000259" key="11">
    <source>
        <dbReference type="PROSITE" id="PS50022"/>
    </source>
</evidence>
<evidence type="ECO:0000256" key="6">
    <source>
        <dbReference type="ARBA" id="ARBA00023136"/>
    </source>
</evidence>
<dbReference type="InterPro" id="IPR011050">
    <property type="entry name" value="Pectin_lyase_fold/virulence"/>
</dbReference>
<comment type="subcellular location">
    <subcellularLocation>
        <location evidence="1">Membrane</location>
        <topology evidence="1">Single-pass membrane protein</topology>
    </subcellularLocation>
</comment>
<dbReference type="InterPro" id="IPR006626">
    <property type="entry name" value="PbH1"/>
</dbReference>
<feature type="domain" description="F5/8 type C" evidence="11">
    <location>
        <begin position="90"/>
        <end position="246"/>
    </location>
</feature>
<dbReference type="InterPro" id="IPR039448">
    <property type="entry name" value="Beta_helix"/>
</dbReference>
<dbReference type="GO" id="GO:0016020">
    <property type="term" value="C:membrane"/>
    <property type="evidence" value="ECO:0007669"/>
    <property type="project" value="UniProtKB-SubCell"/>
</dbReference>
<dbReference type="Pfam" id="PF13229">
    <property type="entry name" value="Beta_helix"/>
    <property type="match status" value="2"/>
</dbReference>
<keyword evidence="2" id="KW-0812">Transmembrane</keyword>
<dbReference type="PRINTS" id="PR00258">
    <property type="entry name" value="SPERACTRCPTR"/>
</dbReference>
<proteinExistence type="predicted"/>
<dbReference type="OMA" id="CHENRNI"/>
<accession>T1IIA7</accession>
<evidence type="ECO:0000313" key="13">
    <source>
        <dbReference type="EnsemblMetazoa" id="SMAR000599-PA"/>
    </source>
</evidence>
<evidence type="ECO:0000256" key="7">
    <source>
        <dbReference type="ARBA" id="ARBA00023157"/>
    </source>
</evidence>
<dbReference type="SMART" id="SM00202">
    <property type="entry name" value="SR"/>
    <property type="match status" value="1"/>
</dbReference>
<feature type="domain" description="SRCR" evidence="12">
    <location>
        <begin position="1337"/>
        <end position="1434"/>
    </location>
</feature>
<sequence>MSLCGTLRIIYIVLLPLVIGIDNTTTQSNTTSQVSTNFTENSSNFTSTSTITTSTRATTIQDTDWSVALETSTESTESIEENVEKLPDGCANSLDLEYGKGVFSASDWSPGSVPNDARLNGRAGWIGGFSDVHFVQVDLEQVYRVSGLRLQPHAQWPKNILKEFKVLYSVDGFHWERQPSNTDRRINDVGMWGAGYNEINWFYIGWLVVFDYDELIWIKGARYIVIQPINWVGTPGPALRIELYGCKPPTPTESLLVPVVWRGDITADATWGPGSPYLVHQPVRIWPGITLTLAPGVEILFANPLSGIYVEGTLIANGTEHSPIKFQAYDVMSQLTVGGFWQGITFIPGGTEHSSLRYAEISSAAIGILTNAGLAFMDHLMFKRCQCGLRIENGAQTFAHLLESSEFYHNHNGIQVYNVSGSVKLSNVTFHATRFVALSVTYPMLLHDKSTKVNDIVVDKIRITNSSYGISVSSYQPIKMEFSRMIISDVEYGVYMEYSDAVTSLTTKLSESNFLRNSLYAVYVDFKRYARYKWYGDGGNFSVSVEKCSFTHGANGLSYFGPESLNGQKSMLTIRNCEFRGLLLATILQLQEGSSFFISDNKYIGNKDRVLDITYNALDVTGTITENEIINNVPNDEAKQPPAYVKRSLIGIFGVANAQVHGTVAIEYNVISNNKFHRILDTDLMSTHVTFNVFENPSASCELCVRLPWVPKGRLLNATHNWWGQVSLVEARGRILDFFTDLDLAGADLTPVLKEARVRGASWDLATMQLKQDDDYRNGGIIVGNVSLSLTDDHHVLRSIFVPSDSSLTIPAGLHLVFAKNTGILVEGSLKIEGNDEKPVVMEASVNSSDVAWKGIRLLYSKGASFAHVAIVRSRGVQSIGFVPEMTALDVTYSTGPGLWLYVVQPTAIRLRNSYFMYNEEGIHLQIQGNNSNSFSLDVEDCHFEQNRLNGLKLEAGNIAINATFTKNTFNNNGAFGMTLNVSDGIVNVIENIFNESNSNKNQSTFLSVNFDDNCHENRNISITQNEFISTNDPLRGVAVHSRCVKHPSMWSAVRNRFINSYDGDQGAAASLTFDTNSAPDSWPLSYTITQNSFECVRLQGVAIRLTASHEEDVIVYGNSFFGCANPAQITSRFNSHRLAVTDNRITNCGSVVVHATPPTTVTANGTAKLTVATLDFSYNNISRGNGSATLKTTGYDAQVVMNFFENPAATYDLWVGDLAPVNATLNWWGTDDYNRIVARVFDGRVDFTRAQAALFPCLLSRNYSDVSTAFPDVFQVLDGVIGGSVKGDVTLPEYSGEYEVQYPIRIPYGSSLTIPAGTVLNFRNQTGIYALEFMRVRLAGSNAPNIGRVEAFVAGNWVGVCADKFDTANAHVVCKELGFADSSSFSSVGAGNLKIGISNVHCNGLELSLLDCEATVDSSINCSNQQIATVVCNAENTNRLRRSALDGSDNLPTIVSFVRIESADVGIQIDDVDGIQLHNIEVVKSRGPGVILNPKSPQGALVVASLITDGQDIGMDVQGTGPIYIRSTNSSKNKNSGFDVTSLAPLDLVELTECGVADNGGRGVRVTSDGVVNITRCEVQRNGDLGLAVKSRRMDISKSLVEDHVKWGAILNATHGDVSISTSAFVNNGGTDVTVELASMGNSSGVAGLVFTKSALVNSTYNSRKGANSDRFYAMHVKLNSRGEDGRIPIAFSDCRVLDAYSDGVWIVSGRSQMSVQVTNCKFERINGTAVHIETVQFSPELNIEHNEFNFVKKETVEVQVRS</sequence>
<feature type="chain" id="PRO_5004589813" description="SRCR domain-containing protein" evidence="10">
    <location>
        <begin position="21"/>
        <end position="1764"/>
    </location>
</feature>
<dbReference type="InterPro" id="IPR001190">
    <property type="entry name" value="SRCR"/>
</dbReference>
<evidence type="ECO:0000259" key="12">
    <source>
        <dbReference type="PROSITE" id="PS50287"/>
    </source>
</evidence>
<evidence type="ECO:0000256" key="5">
    <source>
        <dbReference type="ARBA" id="ARBA00022989"/>
    </source>
</evidence>
<name>T1IIA7_STRMM</name>
<dbReference type="PROSITE" id="PS01286">
    <property type="entry name" value="FA58C_2"/>
    <property type="match status" value="1"/>
</dbReference>
<reference evidence="14" key="1">
    <citation type="submission" date="2011-05" db="EMBL/GenBank/DDBJ databases">
        <authorList>
            <person name="Richards S.R."/>
            <person name="Qu J."/>
            <person name="Jiang H."/>
            <person name="Jhangiani S.N."/>
            <person name="Agravi P."/>
            <person name="Goodspeed R."/>
            <person name="Gross S."/>
            <person name="Mandapat C."/>
            <person name="Jackson L."/>
            <person name="Mathew T."/>
            <person name="Pu L."/>
            <person name="Thornton R."/>
            <person name="Saada N."/>
            <person name="Wilczek-Boney K.B."/>
            <person name="Lee S."/>
            <person name="Kovar C."/>
            <person name="Wu Y."/>
            <person name="Scherer S.E."/>
            <person name="Worley K.C."/>
            <person name="Muzny D.M."/>
            <person name="Gibbs R."/>
        </authorList>
    </citation>
    <scope>NUCLEOTIDE SEQUENCE</scope>
    <source>
        <strain evidence="14">Brora</strain>
    </source>
</reference>
<dbReference type="GO" id="GO:0045217">
    <property type="term" value="P:cell-cell junction maintenance"/>
    <property type="evidence" value="ECO:0007669"/>
    <property type="project" value="TreeGrafter"/>
</dbReference>
<dbReference type="PROSITE" id="PS50287">
    <property type="entry name" value="SRCR_2"/>
    <property type="match status" value="1"/>
</dbReference>
<evidence type="ECO:0000313" key="14">
    <source>
        <dbReference type="Proteomes" id="UP000014500"/>
    </source>
</evidence>
<dbReference type="SUPFAM" id="SSF49785">
    <property type="entry name" value="Galactose-binding domain-like"/>
    <property type="match status" value="1"/>
</dbReference>
<keyword evidence="6" id="KW-0472">Membrane</keyword>
<dbReference type="InterPro" id="IPR053243">
    <property type="entry name" value="SJ_maturation_regulator"/>
</dbReference>
<dbReference type="EnsemblMetazoa" id="SMAR000599-RA">
    <property type="protein sequence ID" value="SMAR000599-PA"/>
    <property type="gene ID" value="SMAR000599"/>
</dbReference>
<dbReference type="Gene3D" id="3.10.250.10">
    <property type="entry name" value="SRCR-like domain"/>
    <property type="match status" value="1"/>
</dbReference>
<keyword evidence="14" id="KW-1185">Reference proteome</keyword>
<evidence type="ECO:0000256" key="10">
    <source>
        <dbReference type="SAM" id="SignalP"/>
    </source>
</evidence>
<dbReference type="PANTHER" id="PTHR47653">
    <property type="entry name" value="PROTEIN BARK BEETLE"/>
    <property type="match status" value="1"/>
</dbReference>
<dbReference type="Proteomes" id="UP000014500">
    <property type="component" value="Unassembled WGS sequence"/>
</dbReference>
<dbReference type="SMART" id="SM00710">
    <property type="entry name" value="PbH1"/>
    <property type="match status" value="17"/>
</dbReference>
<keyword evidence="5" id="KW-1133">Transmembrane helix</keyword>
<keyword evidence="4" id="KW-0677">Repeat</keyword>
<evidence type="ECO:0000256" key="2">
    <source>
        <dbReference type="ARBA" id="ARBA00022692"/>
    </source>
</evidence>
<evidence type="ECO:0000256" key="3">
    <source>
        <dbReference type="ARBA" id="ARBA00022729"/>
    </source>
</evidence>
<protein>
    <recommendedName>
        <fullName evidence="15">SRCR domain-containing protein</fullName>
    </recommendedName>
</protein>